<reference evidence="3" key="2">
    <citation type="submission" date="2012-06" db="EMBL/GenBank/DDBJ databases">
        <title>Comparative genomic analyses of Aspergillus oryzae 3.042 and A. oryzae RIB40 for soy-sauce fermentation.</title>
        <authorList>
            <person name="Zhao G."/>
            <person name="Hou L."/>
            <person name="Wang C."/>
            <person name="Cao X."/>
        </authorList>
    </citation>
    <scope>NUCLEOTIDE SEQUENCE [LARGE SCALE GENOMIC DNA]</scope>
    <source>
        <strain evidence="3">3.042</strain>
    </source>
</reference>
<dbReference type="OrthoDB" id="2537769at2759"/>
<feature type="region of interest" description="Disordered" evidence="1">
    <location>
        <begin position="1"/>
        <end position="69"/>
    </location>
</feature>
<dbReference type="PANTHER" id="PTHR36452">
    <property type="entry name" value="CHROMOSOME 12, WHOLE GENOME SHOTGUN SEQUENCE"/>
    <property type="match status" value="1"/>
</dbReference>
<evidence type="ECO:0000256" key="1">
    <source>
        <dbReference type="SAM" id="MobiDB-lite"/>
    </source>
</evidence>
<reference evidence="2 3" key="1">
    <citation type="journal article" date="2012" name="Eukaryot. Cell">
        <title>Draft genome sequence of Aspergillus oryzae strain 3.042.</title>
        <authorList>
            <person name="Zhao G."/>
            <person name="Yao Y."/>
            <person name="Qi W."/>
            <person name="Wang C."/>
            <person name="Hou L."/>
            <person name="Zeng B."/>
            <person name="Cao X."/>
        </authorList>
    </citation>
    <scope>NUCLEOTIDE SEQUENCE [LARGE SCALE GENOMIC DNA]</scope>
    <source>
        <strain evidence="2 3">3.042</strain>
    </source>
</reference>
<evidence type="ECO:0000313" key="3">
    <source>
        <dbReference type="Proteomes" id="UP000002812"/>
    </source>
</evidence>
<dbReference type="InterPro" id="IPR012808">
    <property type="entry name" value="CHP02453"/>
</dbReference>
<feature type="compositionally biased region" description="Acidic residues" evidence="1">
    <location>
        <begin position="40"/>
        <end position="69"/>
    </location>
</feature>
<proteinExistence type="predicted"/>
<dbReference type="Pfam" id="PF09365">
    <property type="entry name" value="DUF2461"/>
    <property type="match status" value="1"/>
</dbReference>
<comment type="caution">
    <text evidence="2">The sequence shown here is derived from an EMBL/GenBank/DDBJ whole genome shotgun (WGS) entry which is preliminary data.</text>
</comment>
<sequence>MMPGYKRMESSSPQHARRSRRIANLTGNNGVAAPVKNEDNVADILDETDEDGPSHDTDDDYSSDDEDVENEIDEDGFRAFDKDAEYQKRYIVQDEHTGRVVTIIPHETLRPINGVEYSDYKIHKNTLLYLMDLRANNRRSWFKRHQKEFRRAWKDWETFIETLTPKVIAFDSTIPELPPKDVIFRIYRDVRFSKDKRLYKPSPVRVEGDHMHATISTWTRVHRTSAAGFGLLSHRPFSYCETALMRDLKRGVKS</sequence>
<dbReference type="HOGENOM" id="CLU_1272037_0_0_1"/>
<gene>
    <name evidence="2" type="ORF">Ao3042_07972</name>
</gene>
<protein>
    <submittedName>
        <fullName evidence="2">Uncharacterized protein</fullName>
    </submittedName>
</protein>
<organism evidence="2 3">
    <name type="scientific">Aspergillus oryzae (strain 3.042)</name>
    <name type="common">Yellow koji mold</name>
    <dbReference type="NCBI Taxonomy" id="1160506"/>
    <lineage>
        <taxon>Eukaryota</taxon>
        <taxon>Fungi</taxon>
        <taxon>Dikarya</taxon>
        <taxon>Ascomycota</taxon>
        <taxon>Pezizomycotina</taxon>
        <taxon>Eurotiomycetes</taxon>
        <taxon>Eurotiomycetidae</taxon>
        <taxon>Eurotiales</taxon>
        <taxon>Aspergillaceae</taxon>
        <taxon>Aspergillus</taxon>
        <taxon>Aspergillus subgen. Circumdati</taxon>
    </lineage>
</organism>
<dbReference type="Proteomes" id="UP000002812">
    <property type="component" value="Unassembled WGS sequence"/>
</dbReference>
<dbReference type="PANTHER" id="PTHR36452:SF1">
    <property type="entry name" value="DUF2461 DOMAIN-CONTAINING PROTEIN"/>
    <property type="match status" value="1"/>
</dbReference>
<accession>I8TPL2</accession>
<dbReference type="AlphaFoldDB" id="I8TPL2"/>
<evidence type="ECO:0000313" key="2">
    <source>
        <dbReference type="EMBL" id="EIT75913.1"/>
    </source>
</evidence>
<name>I8TPL2_ASPO3</name>
<dbReference type="EMBL" id="AKHY01000171">
    <property type="protein sequence ID" value="EIT75913.1"/>
    <property type="molecule type" value="Genomic_DNA"/>
</dbReference>